<dbReference type="RefSeq" id="WP_112331288.1">
    <property type="nucleotide sequence ID" value="NZ_QLYR01000001.1"/>
</dbReference>
<evidence type="ECO:0000259" key="2">
    <source>
        <dbReference type="Pfam" id="PF08241"/>
    </source>
</evidence>
<proteinExistence type="predicted"/>
<evidence type="ECO:0000313" key="4">
    <source>
        <dbReference type="Proteomes" id="UP000249377"/>
    </source>
</evidence>
<dbReference type="EMBL" id="QLYR01000001">
    <property type="protein sequence ID" value="RAQ30092.1"/>
    <property type="molecule type" value="Genomic_DNA"/>
</dbReference>
<dbReference type="CDD" id="cd02440">
    <property type="entry name" value="AdoMet_MTases"/>
    <property type="match status" value="1"/>
</dbReference>
<dbReference type="SUPFAM" id="SSF53335">
    <property type="entry name" value="S-adenosyl-L-methionine-dependent methyltransferases"/>
    <property type="match status" value="1"/>
</dbReference>
<keyword evidence="4" id="KW-1185">Reference proteome</keyword>
<dbReference type="Pfam" id="PF08241">
    <property type="entry name" value="Methyltransf_11"/>
    <property type="match status" value="1"/>
</dbReference>
<sequence length="207" mass="23039">MRLIKKYFGNTRKPDGVLGKLMVSGMNKAHAAVSDWGMEHLSSIHPTEIVELGCGGGRNAAQLLSRFPKAKLTALDYSEVSVEKTMRINWGNIQNGRCRVLQGDVSALPFAESSFDLATAFETVYFWPGPTESFREVWRVLRPGGIFLIVNESDGTNKDDEKWLGIIDGLHIFNKAQLSAFLKDAGFPKMTVDHDKSKHRLCIIAVK</sequence>
<dbReference type="PANTHER" id="PTHR44068:SF1">
    <property type="entry name" value="HYPOTHETICAL LOC100005854"/>
    <property type="match status" value="1"/>
</dbReference>
<comment type="caution">
    <text evidence="3">The sequence shown here is derived from an EMBL/GenBank/DDBJ whole genome shotgun (WGS) entry which is preliminary data.</text>
</comment>
<feature type="domain" description="Methyltransferase type 11" evidence="2">
    <location>
        <begin position="51"/>
        <end position="149"/>
    </location>
</feature>
<name>A0A328UH53_9FIRM</name>
<dbReference type="InterPro" id="IPR013216">
    <property type="entry name" value="Methyltransf_11"/>
</dbReference>
<dbReference type="Gene3D" id="3.40.50.150">
    <property type="entry name" value="Vaccinia Virus protein VP39"/>
    <property type="match status" value="1"/>
</dbReference>
<evidence type="ECO:0000313" key="3">
    <source>
        <dbReference type="EMBL" id="RAQ30092.1"/>
    </source>
</evidence>
<organism evidence="3 4">
    <name type="scientific">Hydrogeniiclostridium mannosilyticum</name>
    <dbReference type="NCBI Taxonomy" id="2764322"/>
    <lineage>
        <taxon>Bacteria</taxon>
        <taxon>Bacillati</taxon>
        <taxon>Bacillota</taxon>
        <taxon>Clostridia</taxon>
        <taxon>Eubacteriales</taxon>
        <taxon>Acutalibacteraceae</taxon>
        <taxon>Hydrogeniiclostridium</taxon>
    </lineage>
</organism>
<gene>
    <name evidence="3" type="ORF">DPQ25_00860</name>
</gene>
<dbReference type="GO" id="GO:0003838">
    <property type="term" value="F:sterol 24-C-methyltransferase activity"/>
    <property type="evidence" value="ECO:0007669"/>
    <property type="project" value="TreeGrafter"/>
</dbReference>
<reference evidence="3 4" key="1">
    <citation type="submission" date="2018-06" db="EMBL/GenBank/DDBJ databases">
        <title>Noncontiguous genome sequence of Ruminococcaceae bacterium ASD2818.</title>
        <authorList>
            <person name="Chaplin A.V."/>
            <person name="Sokolova S.R."/>
            <person name="Kochetkova T.O."/>
            <person name="Goltsov A.Y."/>
            <person name="Trofimov D.Y."/>
            <person name="Efimov B.A."/>
        </authorList>
    </citation>
    <scope>NUCLEOTIDE SEQUENCE [LARGE SCALE GENOMIC DNA]</scope>
    <source>
        <strain evidence="3 4">ASD2818</strain>
    </source>
</reference>
<dbReference type="InterPro" id="IPR050447">
    <property type="entry name" value="Erg6_SMT_methyltransf"/>
</dbReference>
<keyword evidence="3" id="KW-0489">Methyltransferase</keyword>
<dbReference type="InterPro" id="IPR029063">
    <property type="entry name" value="SAM-dependent_MTases_sf"/>
</dbReference>
<dbReference type="Proteomes" id="UP000249377">
    <property type="component" value="Unassembled WGS sequence"/>
</dbReference>
<accession>A0A328UH53</accession>
<dbReference type="GO" id="GO:0032259">
    <property type="term" value="P:methylation"/>
    <property type="evidence" value="ECO:0007669"/>
    <property type="project" value="UniProtKB-KW"/>
</dbReference>
<keyword evidence="1 3" id="KW-0808">Transferase</keyword>
<dbReference type="GO" id="GO:0016126">
    <property type="term" value="P:sterol biosynthetic process"/>
    <property type="evidence" value="ECO:0007669"/>
    <property type="project" value="TreeGrafter"/>
</dbReference>
<evidence type="ECO:0000256" key="1">
    <source>
        <dbReference type="ARBA" id="ARBA00022679"/>
    </source>
</evidence>
<dbReference type="PANTHER" id="PTHR44068">
    <property type="entry name" value="ZGC:194242"/>
    <property type="match status" value="1"/>
</dbReference>
<protein>
    <submittedName>
        <fullName evidence="3">Class I SAM-dependent methyltransferase</fullName>
    </submittedName>
</protein>
<dbReference type="AlphaFoldDB" id="A0A328UH53"/>